<name>F3Z0E5_DESAF</name>
<dbReference type="HOGENOM" id="CLU_045532_5_1_7"/>
<dbReference type="GO" id="GO:0016301">
    <property type="term" value="F:kinase activity"/>
    <property type="evidence" value="ECO:0007669"/>
    <property type="project" value="UniProtKB-KW"/>
</dbReference>
<dbReference type="EMBL" id="CP003221">
    <property type="protein sequence ID" value="EGJ50955.1"/>
    <property type="molecule type" value="Genomic_DNA"/>
</dbReference>
<dbReference type="InterPro" id="IPR016064">
    <property type="entry name" value="NAD/diacylglycerol_kinase_sf"/>
</dbReference>
<dbReference type="eggNOG" id="COG1597">
    <property type="taxonomic scope" value="Bacteria"/>
</dbReference>
<dbReference type="InterPro" id="IPR001206">
    <property type="entry name" value="Diacylglycerol_kinase_cat_dom"/>
</dbReference>
<dbReference type="KEGG" id="daf:Desaf_2638"/>
<dbReference type="InterPro" id="IPR017438">
    <property type="entry name" value="ATP-NAD_kinase_N"/>
</dbReference>
<dbReference type="Gene3D" id="3.40.50.10330">
    <property type="entry name" value="Probable inorganic polyphosphate/atp-NAD kinase, domain 1"/>
    <property type="match status" value="1"/>
</dbReference>
<dbReference type="RefSeq" id="WP_014260648.1">
    <property type="nucleotide sequence ID" value="NC_016629.1"/>
</dbReference>
<keyword evidence="2" id="KW-0418">Kinase</keyword>
<feature type="domain" description="DAGKc" evidence="1">
    <location>
        <begin position="81"/>
        <end position="152"/>
    </location>
</feature>
<dbReference type="STRING" id="690850.Desaf_2638"/>
<dbReference type="AlphaFoldDB" id="F3Z0E5"/>
<evidence type="ECO:0000313" key="2">
    <source>
        <dbReference type="EMBL" id="EGJ50955.1"/>
    </source>
</evidence>
<gene>
    <name evidence="2" type="ORF">Desaf_2638</name>
</gene>
<dbReference type="PROSITE" id="PS50146">
    <property type="entry name" value="DAGK"/>
    <property type="match status" value="1"/>
</dbReference>
<evidence type="ECO:0000313" key="3">
    <source>
        <dbReference type="Proteomes" id="UP000007844"/>
    </source>
</evidence>
<organism evidence="2 3">
    <name type="scientific">Desulfocurvibacter africanus subsp. africanus str. Walvis Bay</name>
    <dbReference type="NCBI Taxonomy" id="690850"/>
    <lineage>
        <taxon>Bacteria</taxon>
        <taxon>Pseudomonadati</taxon>
        <taxon>Thermodesulfobacteriota</taxon>
        <taxon>Desulfovibrionia</taxon>
        <taxon>Desulfovibrionales</taxon>
        <taxon>Desulfovibrionaceae</taxon>
        <taxon>Desulfocurvibacter</taxon>
    </lineage>
</organism>
<dbReference type="Pfam" id="PF00781">
    <property type="entry name" value="DAGK_cat"/>
    <property type="match status" value="1"/>
</dbReference>
<evidence type="ECO:0000259" key="1">
    <source>
        <dbReference type="PROSITE" id="PS50146"/>
    </source>
</evidence>
<proteinExistence type="predicted"/>
<keyword evidence="3" id="KW-1185">Reference proteome</keyword>
<accession>F3Z0E5</accession>
<sequence>MDKDGVEQQTALDPRATRPVRPLHIKAVVNAGAGITPAGKRADIAGSLEQAFALHGLQAEVELVQAEEFEAAVERAASGPWDAVAAGGGDGSIGSAARILARAGKPMAVLPMGTWNYFARLLNIPLDLDGAVAVMAAGRFGPVDAMEVNGRFFVSHCTLGIHPRFVRERIRLQHSRGWFKPLAIVWALMKSFVRYPVLLVEVLHEGRREVLRTPFVMAGNSLSALNPLTVPTHLASLSDGLLALILGRRLGRMGLMASALRTFRGRLDPEKDFRLILVPECAVRVNRRRVRATLDGELTWLTPPLRFRILPHALTLLLPESAAKAKEQQASTGPHGPAV</sequence>
<keyword evidence="2" id="KW-0808">Transferase</keyword>
<dbReference type="SMART" id="SM00046">
    <property type="entry name" value="DAGKc"/>
    <property type="match status" value="1"/>
</dbReference>
<protein>
    <submittedName>
        <fullName evidence="2">Diacylglycerol kinase catalytic region</fullName>
    </submittedName>
</protein>
<dbReference type="Proteomes" id="UP000007844">
    <property type="component" value="Chromosome"/>
</dbReference>
<dbReference type="Gene3D" id="2.60.200.40">
    <property type="match status" value="1"/>
</dbReference>
<reference evidence="2 3" key="1">
    <citation type="journal article" date="2011" name="J. Bacteriol.">
        <title>Genome sequence of the mercury-methylating and pleomorphic Desulfovibrio africanus Strain Walvis Bay.</title>
        <authorList>
            <person name="Brown S.D."/>
            <person name="Wall J.D."/>
            <person name="Kucken A.M."/>
            <person name="Gilmour C.C."/>
            <person name="Podar M."/>
            <person name="Brandt C.C."/>
            <person name="Teshima H."/>
            <person name="Detter J.C."/>
            <person name="Han C.S."/>
            <person name="Land M.L."/>
            <person name="Lucas S."/>
            <person name="Han J."/>
            <person name="Pennacchio L."/>
            <person name="Nolan M."/>
            <person name="Pitluck S."/>
            <person name="Woyke T."/>
            <person name="Goodwin L."/>
            <person name="Palumbo A.V."/>
            <person name="Elias D.A."/>
        </authorList>
    </citation>
    <scope>NUCLEOTIDE SEQUENCE [LARGE SCALE GENOMIC DNA]</scope>
    <source>
        <strain evidence="2 3">Walvis Bay</strain>
    </source>
</reference>
<dbReference type="SUPFAM" id="SSF111331">
    <property type="entry name" value="NAD kinase/diacylglycerol kinase-like"/>
    <property type="match status" value="1"/>
</dbReference>